<evidence type="ECO:0000313" key="2">
    <source>
        <dbReference type="EMBL" id="KAE9408371.1"/>
    </source>
</evidence>
<reference evidence="2" key="1">
    <citation type="journal article" date="2019" name="Environ. Microbiol.">
        <title>Fungal ecological strategies reflected in gene transcription - a case study of two litter decomposers.</title>
        <authorList>
            <person name="Barbi F."/>
            <person name="Kohler A."/>
            <person name="Barry K."/>
            <person name="Baskaran P."/>
            <person name="Daum C."/>
            <person name="Fauchery L."/>
            <person name="Ihrmark K."/>
            <person name="Kuo A."/>
            <person name="LaButti K."/>
            <person name="Lipzen A."/>
            <person name="Morin E."/>
            <person name="Grigoriev I.V."/>
            <person name="Henrissat B."/>
            <person name="Lindahl B."/>
            <person name="Martin F."/>
        </authorList>
    </citation>
    <scope>NUCLEOTIDE SEQUENCE</scope>
    <source>
        <strain evidence="2">JB14</strain>
    </source>
</reference>
<evidence type="ECO:0000256" key="1">
    <source>
        <dbReference type="SAM" id="Phobius"/>
    </source>
</evidence>
<dbReference type="EMBL" id="ML769391">
    <property type="protein sequence ID" value="KAE9408371.1"/>
    <property type="molecule type" value="Genomic_DNA"/>
</dbReference>
<gene>
    <name evidence="2" type="ORF">BT96DRAFT_697419</name>
</gene>
<accession>A0A6A4ICI5</accession>
<proteinExistence type="predicted"/>
<keyword evidence="1" id="KW-0812">Transmembrane</keyword>
<evidence type="ECO:0000313" key="3">
    <source>
        <dbReference type="Proteomes" id="UP000799118"/>
    </source>
</evidence>
<feature type="transmembrane region" description="Helical" evidence="1">
    <location>
        <begin position="12"/>
        <end position="31"/>
    </location>
</feature>
<name>A0A6A4ICI5_9AGAR</name>
<organism evidence="2 3">
    <name type="scientific">Gymnopus androsaceus JB14</name>
    <dbReference type="NCBI Taxonomy" id="1447944"/>
    <lineage>
        <taxon>Eukaryota</taxon>
        <taxon>Fungi</taxon>
        <taxon>Dikarya</taxon>
        <taxon>Basidiomycota</taxon>
        <taxon>Agaricomycotina</taxon>
        <taxon>Agaricomycetes</taxon>
        <taxon>Agaricomycetidae</taxon>
        <taxon>Agaricales</taxon>
        <taxon>Marasmiineae</taxon>
        <taxon>Omphalotaceae</taxon>
        <taxon>Gymnopus</taxon>
    </lineage>
</organism>
<dbReference type="Proteomes" id="UP000799118">
    <property type="component" value="Unassembled WGS sequence"/>
</dbReference>
<feature type="transmembrane region" description="Helical" evidence="1">
    <location>
        <begin position="89"/>
        <end position="107"/>
    </location>
</feature>
<keyword evidence="1" id="KW-0472">Membrane</keyword>
<keyword evidence="3" id="KW-1185">Reference proteome</keyword>
<keyword evidence="1" id="KW-1133">Transmembrane helix</keyword>
<protein>
    <submittedName>
        <fullName evidence="2">Uncharacterized protein</fullName>
    </submittedName>
</protein>
<dbReference type="AlphaFoldDB" id="A0A6A4ICI5"/>
<sequence>MNRYPFPNYEGQFISPICGFTWTCIIVWRTVPTTLSVREQEIPDKGPAVLSRAAPAASRLFFSLWQATGVCFAITECNLSFPYVYHPDIYLFLFAWVTSNCICIVLFKVSSYHIPNASCFLSLSSQSKGT</sequence>